<comment type="caution">
    <text evidence="6">The sequence shown here is derived from an EMBL/GenBank/DDBJ whole genome shotgun (WGS) entry which is preliminary data.</text>
</comment>
<name>A0ABT4UA15_9ACTN</name>
<dbReference type="RefSeq" id="WP_270688023.1">
    <property type="nucleotide sequence ID" value="NZ_JAQFWQ010000070.1"/>
</dbReference>
<keyword evidence="1" id="KW-0805">Transcription regulation</keyword>
<dbReference type="Pfam" id="PF00440">
    <property type="entry name" value="TetR_N"/>
    <property type="match status" value="1"/>
</dbReference>
<dbReference type="InterPro" id="IPR009057">
    <property type="entry name" value="Homeodomain-like_sf"/>
</dbReference>
<dbReference type="Proteomes" id="UP001527866">
    <property type="component" value="Unassembled WGS sequence"/>
</dbReference>
<dbReference type="PANTHER" id="PTHR47506">
    <property type="entry name" value="TRANSCRIPTIONAL REGULATORY PROTEIN"/>
    <property type="match status" value="1"/>
</dbReference>
<evidence type="ECO:0000313" key="7">
    <source>
        <dbReference type="Proteomes" id="UP001527866"/>
    </source>
</evidence>
<gene>
    <name evidence="6" type="ORF">O4J56_21205</name>
</gene>
<dbReference type="PANTHER" id="PTHR47506:SF6">
    <property type="entry name" value="HTH-TYPE TRANSCRIPTIONAL REPRESSOR NEMR"/>
    <property type="match status" value="1"/>
</dbReference>
<evidence type="ECO:0000256" key="4">
    <source>
        <dbReference type="PROSITE-ProRule" id="PRU00335"/>
    </source>
</evidence>
<accession>A0ABT4UA15</accession>
<keyword evidence="2 4" id="KW-0238">DNA-binding</keyword>
<feature type="DNA-binding region" description="H-T-H motif" evidence="4">
    <location>
        <begin position="27"/>
        <end position="46"/>
    </location>
</feature>
<reference evidence="6 7" key="1">
    <citation type="submission" date="2023-01" db="EMBL/GenBank/DDBJ databases">
        <title>Draft genome sequence of Nocardiopsis sp. RSe5-2 isolated from halophytes.</title>
        <authorList>
            <person name="Duangmal K."/>
            <person name="Chantavorakit T."/>
        </authorList>
    </citation>
    <scope>NUCLEOTIDE SEQUENCE [LARGE SCALE GENOMIC DNA]</scope>
    <source>
        <strain evidence="6 7">RSe5-2</strain>
    </source>
</reference>
<dbReference type="Gene3D" id="1.10.357.10">
    <property type="entry name" value="Tetracycline Repressor, domain 2"/>
    <property type="match status" value="1"/>
</dbReference>
<evidence type="ECO:0000256" key="3">
    <source>
        <dbReference type="ARBA" id="ARBA00023163"/>
    </source>
</evidence>
<keyword evidence="7" id="KW-1185">Reference proteome</keyword>
<feature type="domain" description="HTH tetR-type" evidence="5">
    <location>
        <begin position="4"/>
        <end position="64"/>
    </location>
</feature>
<dbReference type="EMBL" id="JAQFWQ010000070">
    <property type="protein sequence ID" value="MDA2813177.1"/>
    <property type="molecule type" value="Genomic_DNA"/>
</dbReference>
<dbReference type="PROSITE" id="PS50977">
    <property type="entry name" value="HTH_TETR_2"/>
    <property type="match status" value="1"/>
</dbReference>
<dbReference type="InterPro" id="IPR001647">
    <property type="entry name" value="HTH_TetR"/>
</dbReference>
<sequence>MASDDTRTKLLDGALETVVRNGIAKTSARSIAAAAGVNQGLIFYHFGSVDELLAAACRHGAEQSVLRYRDRFAAVRSFDDLARLGRELHEAERGSGHPATLGQLLTAAPSREWLAQATTAGLRLWTRELEAVLARLLPRTPLEGLVDARGLATALAAGFVGLELYEGADREGAERAFASLEELGRLASVLDDLGPVTRTAVRARLRSAARHRD</sequence>
<keyword evidence="3" id="KW-0804">Transcription</keyword>
<proteinExistence type="predicted"/>
<organism evidence="6 7">
    <name type="scientific">Nocardiopsis endophytica</name>
    <dbReference type="NCBI Taxonomy" id="3018445"/>
    <lineage>
        <taxon>Bacteria</taxon>
        <taxon>Bacillati</taxon>
        <taxon>Actinomycetota</taxon>
        <taxon>Actinomycetes</taxon>
        <taxon>Streptosporangiales</taxon>
        <taxon>Nocardiopsidaceae</taxon>
        <taxon>Nocardiopsis</taxon>
    </lineage>
</organism>
<dbReference type="PRINTS" id="PR00455">
    <property type="entry name" value="HTHTETR"/>
</dbReference>
<evidence type="ECO:0000313" key="6">
    <source>
        <dbReference type="EMBL" id="MDA2813177.1"/>
    </source>
</evidence>
<evidence type="ECO:0000256" key="1">
    <source>
        <dbReference type="ARBA" id="ARBA00023015"/>
    </source>
</evidence>
<protein>
    <submittedName>
        <fullName evidence="6">TetR/AcrR family transcriptional regulator</fullName>
    </submittedName>
</protein>
<evidence type="ECO:0000259" key="5">
    <source>
        <dbReference type="PROSITE" id="PS50977"/>
    </source>
</evidence>
<evidence type="ECO:0000256" key="2">
    <source>
        <dbReference type="ARBA" id="ARBA00023125"/>
    </source>
</evidence>
<dbReference type="SUPFAM" id="SSF46689">
    <property type="entry name" value="Homeodomain-like"/>
    <property type="match status" value="1"/>
</dbReference>